<dbReference type="GO" id="GO:0006355">
    <property type="term" value="P:regulation of DNA-templated transcription"/>
    <property type="evidence" value="ECO:0007669"/>
    <property type="project" value="InterPro"/>
</dbReference>
<organism evidence="5 6">
    <name type="scientific">Paenibacillus sabuli</name>
    <dbReference type="NCBI Taxonomy" id="2772509"/>
    <lineage>
        <taxon>Bacteria</taxon>
        <taxon>Bacillati</taxon>
        <taxon>Bacillota</taxon>
        <taxon>Bacilli</taxon>
        <taxon>Bacillales</taxon>
        <taxon>Paenibacillaceae</taxon>
        <taxon>Paenibacillus</taxon>
    </lineage>
</organism>
<dbReference type="PANTHER" id="PTHR44688">
    <property type="entry name" value="DNA-BINDING TRANSCRIPTIONAL ACTIVATOR DEVR_DOSR"/>
    <property type="match status" value="1"/>
</dbReference>
<keyword evidence="2" id="KW-0238">DNA-binding</keyword>
<dbReference type="SUPFAM" id="SSF48452">
    <property type="entry name" value="TPR-like"/>
    <property type="match status" value="1"/>
</dbReference>
<dbReference type="GO" id="GO:0003677">
    <property type="term" value="F:DNA binding"/>
    <property type="evidence" value="ECO:0007669"/>
    <property type="project" value="UniProtKB-KW"/>
</dbReference>
<evidence type="ECO:0000256" key="3">
    <source>
        <dbReference type="ARBA" id="ARBA00023163"/>
    </source>
</evidence>
<dbReference type="SUPFAM" id="SSF52540">
    <property type="entry name" value="P-loop containing nucleoside triphosphate hydrolases"/>
    <property type="match status" value="1"/>
</dbReference>
<dbReference type="PROSITE" id="PS00622">
    <property type="entry name" value="HTH_LUXR_1"/>
    <property type="match status" value="1"/>
</dbReference>
<evidence type="ECO:0000313" key="6">
    <source>
        <dbReference type="Proteomes" id="UP000621560"/>
    </source>
</evidence>
<keyword evidence="6" id="KW-1185">Reference proteome</keyword>
<dbReference type="PROSITE" id="PS50043">
    <property type="entry name" value="HTH_LUXR_2"/>
    <property type="match status" value="1"/>
</dbReference>
<dbReference type="InterPro" id="IPR011990">
    <property type="entry name" value="TPR-like_helical_dom_sf"/>
</dbReference>
<dbReference type="SMART" id="SM00028">
    <property type="entry name" value="TPR"/>
    <property type="match status" value="4"/>
</dbReference>
<reference evidence="5" key="1">
    <citation type="submission" date="2020-09" db="EMBL/GenBank/DDBJ databases">
        <title>A novel bacterium of genus Paenibacillus, isolated from South China Sea.</title>
        <authorList>
            <person name="Huang H."/>
            <person name="Mo K."/>
            <person name="Hu Y."/>
        </authorList>
    </citation>
    <scope>NUCLEOTIDE SEQUENCE</scope>
    <source>
        <strain evidence="5">IB182496</strain>
    </source>
</reference>
<dbReference type="PANTHER" id="PTHR44688:SF16">
    <property type="entry name" value="DNA-BINDING TRANSCRIPTIONAL ACTIVATOR DEVR_DOSR"/>
    <property type="match status" value="1"/>
</dbReference>
<evidence type="ECO:0000256" key="2">
    <source>
        <dbReference type="ARBA" id="ARBA00023125"/>
    </source>
</evidence>
<dbReference type="InterPro" id="IPR019734">
    <property type="entry name" value="TPR_rpt"/>
</dbReference>
<dbReference type="AlphaFoldDB" id="A0A927GT97"/>
<dbReference type="Pfam" id="PF13191">
    <property type="entry name" value="AAA_16"/>
    <property type="match status" value="1"/>
</dbReference>
<dbReference type="Pfam" id="PF17874">
    <property type="entry name" value="TPR_MalT"/>
    <property type="match status" value="1"/>
</dbReference>
<feature type="domain" description="HTH luxR-type" evidence="4">
    <location>
        <begin position="811"/>
        <end position="876"/>
    </location>
</feature>
<dbReference type="PRINTS" id="PR00038">
    <property type="entry name" value="HTHLUXR"/>
</dbReference>
<accession>A0A927GT97</accession>
<dbReference type="SUPFAM" id="SSF46894">
    <property type="entry name" value="C-terminal effector domain of the bipartite response regulators"/>
    <property type="match status" value="1"/>
</dbReference>
<dbReference type="SMART" id="SM00421">
    <property type="entry name" value="HTH_LUXR"/>
    <property type="match status" value="1"/>
</dbReference>
<dbReference type="InterPro" id="IPR027417">
    <property type="entry name" value="P-loop_NTPase"/>
</dbReference>
<comment type="caution">
    <text evidence="5">The sequence shown here is derived from an EMBL/GenBank/DDBJ whole genome shotgun (WGS) entry which is preliminary data.</text>
</comment>
<dbReference type="InterPro" id="IPR059106">
    <property type="entry name" value="WHD_MalT"/>
</dbReference>
<dbReference type="RefSeq" id="WP_190920696.1">
    <property type="nucleotide sequence ID" value="NZ_JACXIZ010000041.1"/>
</dbReference>
<keyword evidence="3" id="KW-0804">Transcription</keyword>
<name>A0A927GT97_9BACL</name>
<dbReference type="Gene3D" id="1.25.40.10">
    <property type="entry name" value="Tetratricopeptide repeat domain"/>
    <property type="match status" value="1"/>
</dbReference>
<keyword evidence="1" id="KW-0805">Transcription regulation</keyword>
<evidence type="ECO:0000259" key="4">
    <source>
        <dbReference type="PROSITE" id="PS50043"/>
    </source>
</evidence>
<dbReference type="InterPro" id="IPR041617">
    <property type="entry name" value="TPR_MalT"/>
</dbReference>
<sequence>MSLTLLTTKLHIPPARPNAVLRSHLFRRLNEGQYRKLTLISAPAGYGKTTLASEWLAQSKRLTAWLSLDEGDNDPIRFLLHLIEAIKRVVKVSDHGIWEALPPQQPLPMTYILTALINELALTTDPFILVLDDYHVIESQSIHNTLSFLIDHQPLQLRLIIMTRGEPTLPIARLRAKNELMELRGRDLRFTRSESTLFFHQTMGLQLSSAEVSSLEARTEGWIAGLQLAAVSMQGYSDPAQFISSFTGSHRFVLDYLMEEVLKQQPDKVQTFLVQTSILERFCAPLCDAMLQSDGEGHDILAHLERSNLFIVPLDNERQWYRYHHLFTDMLRQRLDHVNKDTGDDREALHRRASHWFEENGLEIEAFQHAAAAQDVDRAAALIEGQGMPLHFRGAAKTVLDWLQRQEESTLDERPSLWVSYASALLMLSQLDGIEQKLSAAEAAMSHIEPREADRDLIGHIASIRATLGVIRHDADTIMTQSRIALEHLHPLNLPVRAATTWTLGVACQLQGDRAAARRAYSEAISISQSIGHHMITLMASLGLGEIQASDNQLSQAAQTYQQVLQLAGEPPLPVACDAYLGMARIAYERNDLDAAEQHIQRSMRLAKQIDNTDRLVDSECFAAKLKLARHDVTAAEALLTKVRHEMPAHPYNRLQGELIHQELMIALHRDNFGEMVTHMVTSGYPMLQARIHIIQGNGRAAIAMLGTLHDQARAKQWKNVELKLLILQALAFQALGNMERALQRLNEALVKAKTEGFVRLFVEEGKSMLDLLTAAAARRMQPEYTEFLLTHMQHEQKLLDFAAQGVTNRIAPLVESLSERELEILNLIAQGCSNQEISERLFLALSTVKGYNRNIFDKLQVKRRTEAIARARELGII</sequence>
<dbReference type="Gene3D" id="1.10.10.10">
    <property type="entry name" value="Winged helix-like DNA-binding domain superfamily/Winged helix DNA-binding domain"/>
    <property type="match status" value="1"/>
</dbReference>
<dbReference type="InterPro" id="IPR041664">
    <property type="entry name" value="AAA_16"/>
</dbReference>
<dbReference type="EMBL" id="JACXIZ010000041">
    <property type="protein sequence ID" value="MBD2847589.1"/>
    <property type="molecule type" value="Genomic_DNA"/>
</dbReference>
<dbReference type="CDD" id="cd06170">
    <property type="entry name" value="LuxR_C_like"/>
    <property type="match status" value="1"/>
</dbReference>
<dbReference type="Pfam" id="PF25873">
    <property type="entry name" value="WHD_MalT"/>
    <property type="match status" value="1"/>
</dbReference>
<evidence type="ECO:0000313" key="5">
    <source>
        <dbReference type="EMBL" id="MBD2847589.1"/>
    </source>
</evidence>
<gene>
    <name evidence="5" type="ORF">IDH44_20560</name>
</gene>
<proteinExistence type="predicted"/>
<dbReference type="Gene3D" id="3.40.50.300">
    <property type="entry name" value="P-loop containing nucleotide triphosphate hydrolases"/>
    <property type="match status" value="1"/>
</dbReference>
<dbReference type="Proteomes" id="UP000621560">
    <property type="component" value="Unassembled WGS sequence"/>
</dbReference>
<dbReference type="Pfam" id="PF00196">
    <property type="entry name" value="GerE"/>
    <property type="match status" value="1"/>
</dbReference>
<dbReference type="InterPro" id="IPR036388">
    <property type="entry name" value="WH-like_DNA-bd_sf"/>
</dbReference>
<dbReference type="InterPro" id="IPR016032">
    <property type="entry name" value="Sig_transdc_resp-reg_C-effctor"/>
</dbReference>
<dbReference type="InterPro" id="IPR000792">
    <property type="entry name" value="Tscrpt_reg_LuxR_C"/>
</dbReference>
<protein>
    <submittedName>
        <fullName evidence="5">Tetratricopeptide repeat protein</fullName>
    </submittedName>
</protein>
<evidence type="ECO:0000256" key="1">
    <source>
        <dbReference type="ARBA" id="ARBA00023015"/>
    </source>
</evidence>